<protein>
    <submittedName>
        <fullName evidence="3">Tetratricopeptide (TPR) repeat protein</fullName>
    </submittedName>
</protein>
<keyword evidence="2" id="KW-0802">TPR repeat</keyword>
<sequence>MDHNAEGIEAIRREDYEQAVKSFSAAIEEHPEDPIGYINFGNLLATLGRPDEAEKAERFFQKALVLDPSSMTALYGLAGLYFNAERYDEAANLYEKAIRGGIAGADAPFMLAKSLERSGKPKLALPYMQRAAELAPEDLQVRLSYGILLASLEMFEPAADELRHVIGADPENADAHYNLGVLYAVSTQRKDDALRHLERAYTLDPDHMQAKYVFDMISQAEQ</sequence>
<comment type="caution">
    <text evidence="3">The sequence shown here is derived from an EMBL/GenBank/DDBJ whole genome shotgun (WGS) entry which is preliminary data.</text>
</comment>
<dbReference type="Gene3D" id="1.25.40.10">
    <property type="entry name" value="Tetratricopeptide repeat domain"/>
    <property type="match status" value="2"/>
</dbReference>
<keyword evidence="1" id="KW-0677">Repeat</keyword>
<dbReference type="PANTHER" id="PTHR44858">
    <property type="entry name" value="TETRATRICOPEPTIDE REPEAT PROTEIN 6"/>
    <property type="match status" value="1"/>
</dbReference>
<dbReference type="SMART" id="SM00028">
    <property type="entry name" value="TPR"/>
    <property type="match status" value="5"/>
</dbReference>
<evidence type="ECO:0000256" key="2">
    <source>
        <dbReference type="ARBA" id="ARBA00022803"/>
    </source>
</evidence>
<dbReference type="SUPFAM" id="SSF48452">
    <property type="entry name" value="TPR-like"/>
    <property type="match status" value="1"/>
</dbReference>
<accession>A0ABV2G8V1</accession>
<dbReference type="Proteomes" id="UP001549099">
    <property type="component" value="Unassembled WGS sequence"/>
</dbReference>
<name>A0ABV2G8V1_9BACL</name>
<organism evidence="3 4">
    <name type="scientific">Bhargavaea ullalensis</name>
    <dbReference type="NCBI Taxonomy" id="1265685"/>
    <lineage>
        <taxon>Bacteria</taxon>
        <taxon>Bacillati</taxon>
        <taxon>Bacillota</taxon>
        <taxon>Bacilli</taxon>
        <taxon>Bacillales</taxon>
        <taxon>Caryophanaceae</taxon>
        <taxon>Bhargavaea</taxon>
    </lineage>
</organism>
<evidence type="ECO:0000313" key="4">
    <source>
        <dbReference type="Proteomes" id="UP001549099"/>
    </source>
</evidence>
<reference evidence="3 4" key="1">
    <citation type="submission" date="2024-06" db="EMBL/GenBank/DDBJ databases">
        <title>Genomic Encyclopedia of Type Strains, Phase IV (KMG-IV): sequencing the most valuable type-strain genomes for metagenomic binning, comparative biology and taxonomic classification.</title>
        <authorList>
            <person name="Goeker M."/>
        </authorList>
    </citation>
    <scope>NUCLEOTIDE SEQUENCE [LARGE SCALE GENOMIC DNA]</scope>
    <source>
        <strain evidence="3 4">DSM 26128</strain>
    </source>
</reference>
<keyword evidence="4" id="KW-1185">Reference proteome</keyword>
<dbReference type="InterPro" id="IPR011990">
    <property type="entry name" value="TPR-like_helical_dom_sf"/>
</dbReference>
<proteinExistence type="predicted"/>
<dbReference type="Pfam" id="PF13374">
    <property type="entry name" value="TPR_10"/>
    <property type="match status" value="1"/>
</dbReference>
<dbReference type="Pfam" id="PF13432">
    <property type="entry name" value="TPR_16"/>
    <property type="match status" value="2"/>
</dbReference>
<dbReference type="PANTHER" id="PTHR44858:SF1">
    <property type="entry name" value="UDP-N-ACETYLGLUCOSAMINE--PEPTIDE N-ACETYLGLUCOSAMINYLTRANSFERASE SPINDLY-RELATED"/>
    <property type="match status" value="1"/>
</dbReference>
<dbReference type="RefSeq" id="WP_354195120.1">
    <property type="nucleotide sequence ID" value="NZ_JBEPLW010000002.1"/>
</dbReference>
<dbReference type="InterPro" id="IPR019734">
    <property type="entry name" value="TPR_rpt"/>
</dbReference>
<dbReference type="InterPro" id="IPR050498">
    <property type="entry name" value="Ycf3"/>
</dbReference>
<evidence type="ECO:0000256" key="1">
    <source>
        <dbReference type="ARBA" id="ARBA00022737"/>
    </source>
</evidence>
<gene>
    <name evidence="3" type="ORF">ABID49_000568</name>
</gene>
<dbReference type="EMBL" id="JBEPLW010000002">
    <property type="protein sequence ID" value="MET3574686.1"/>
    <property type="molecule type" value="Genomic_DNA"/>
</dbReference>
<evidence type="ECO:0000313" key="3">
    <source>
        <dbReference type="EMBL" id="MET3574686.1"/>
    </source>
</evidence>
<dbReference type="Pfam" id="PF13181">
    <property type="entry name" value="TPR_8"/>
    <property type="match status" value="1"/>
</dbReference>